<gene>
    <name evidence="17" type="primary">Cd2</name>
</gene>
<dbReference type="RefSeq" id="XP_004853869.2">
    <property type="nucleotide sequence ID" value="XM_004853812.2"/>
</dbReference>
<reference evidence="17" key="1">
    <citation type="submission" date="2025-08" db="UniProtKB">
        <authorList>
            <consortium name="RefSeq"/>
        </authorList>
    </citation>
    <scope>IDENTIFICATION</scope>
</reference>
<dbReference type="InterPro" id="IPR015631">
    <property type="entry name" value="CD2/SLAM_rcpt"/>
</dbReference>
<evidence type="ECO:0000256" key="3">
    <source>
        <dbReference type="ARBA" id="ARBA00022692"/>
    </source>
</evidence>
<feature type="chain" id="PRO_5043343512" evidence="14">
    <location>
        <begin position="21"/>
        <end position="366"/>
    </location>
</feature>
<evidence type="ECO:0000256" key="13">
    <source>
        <dbReference type="SAM" id="Phobius"/>
    </source>
</evidence>
<feature type="signal peptide" evidence="14">
    <location>
        <begin position="1"/>
        <end position="20"/>
    </location>
</feature>
<keyword evidence="8 13" id="KW-0472">Membrane</keyword>
<feature type="transmembrane region" description="Helical" evidence="13">
    <location>
        <begin position="218"/>
        <end position="242"/>
    </location>
</feature>
<evidence type="ECO:0000256" key="7">
    <source>
        <dbReference type="ARBA" id="ARBA00022989"/>
    </source>
</evidence>
<feature type="domain" description="Immunoglobulin C2-set" evidence="15">
    <location>
        <begin position="143"/>
        <end position="213"/>
    </location>
</feature>
<dbReference type="PANTHER" id="PTHR12080:SF54">
    <property type="entry name" value="T-CELL SURFACE ANTIGEN CD2"/>
    <property type="match status" value="1"/>
</dbReference>
<evidence type="ECO:0000313" key="16">
    <source>
        <dbReference type="Proteomes" id="UP000694906"/>
    </source>
</evidence>
<dbReference type="GeneID" id="101699125"/>
<proteinExistence type="predicted"/>
<dbReference type="Gene3D" id="2.60.40.10">
    <property type="entry name" value="Immunoglobulins"/>
    <property type="match status" value="2"/>
</dbReference>
<dbReference type="GO" id="GO:0005102">
    <property type="term" value="F:signaling receptor binding"/>
    <property type="evidence" value="ECO:0007669"/>
    <property type="project" value="TreeGrafter"/>
</dbReference>
<evidence type="ECO:0000256" key="6">
    <source>
        <dbReference type="ARBA" id="ARBA00022889"/>
    </source>
</evidence>
<keyword evidence="10" id="KW-0325">Glycoprotein</keyword>
<dbReference type="InterPro" id="IPR036179">
    <property type="entry name" value="Ig-like_dom_sf"/>
</dbReference>
<keyword evidence="11" id="KW-0393">Immunoglobulin domain</keyword>
<dbReference type="GO" id="GO:0005886">
    <property type="term" value="C:plasma membrane"/>
    <property type="evidence" value="ECO:0007669"/>
    <property type="project" value="UniProtKB-SubCell"/>
</dbReference>
<dbReference type="CTD" id="914"/>
<feature type="compositionally biased region" description="Pro residues" evidence="12">
    <location>
        <begin position="332"/>
        <end position="354"/>
    </location>
</feature>
<dbReference type="Proteomes" id="UP000694906">
    <property type="component" value="Unplaced"/>
</dbReference>
<protein>
    <submittedName>
        <fullName evidence="17">LOW QUALITY PROTEIN: T-cell surface antigen CD2</fullName>
    </submittedName>
</protein>
<sequence length="366" mass="40674">MLHSWLLLGVSPQSLRGCQGAQRGDSDAARFSTKGSVLKEHKVIWGALDQDINLDIPNFQMSNLTNEIRWETNGIKVAQLKGKKQYELNKTYEILPNGTLKIKHLGRSFNNIYKIIIYDTNGTSVLDKEFRLNIQEMVSKPEISWNCSNKTLTCEVVNGTNPNLNLYQNGKYLKKGSKKVITYQWTKLTAAFNCTANNKVSEESSAVAISCPGKGLNFYLMVGICGGSALLVVFVALLICYICKRKKQNGRRCDEGLEISTRRITTEEGGLKPCHIQAPPAQKTSASHPPPPPSHRSQAPGHRPLAPAHHVQPQHQKRPPPSGTQVRQQKGPPLPKPRVQPKPPVGLPNTPCPLPLIKRHRNCPRQ</sequence>
<evidence type="ECO:0000256" key="2">
    <source>
        <dbReference type="ARBA" id="ARBA00022475"/>
    </source>
</evidence>
<keyword evidence="2" id="KW-1003">Cell membrane</keyword>
<dbReference type="SUPFAM" id="SSF48726">
    <property type="entry name" value="Immunoglobulin"/>
    <property type="match status" value="2"/>
</dbReference>
<dbReference type="PRINTS" id="PR01870">
    <property type="entry name" value="CD2ANTIGEN"/>
</dbReference>
<evidence type="ECO:0000256" key="9">
    <source>
        <dbReference type="ARBA" id="ARBA00023157"/>
    </source>
</evidence>
<dbReference type="InterPro" id="IPR013783">
    <property type="entry name" value="Ig-like_fold"/>
</dbReference>
<accession>A0AAX6PKI2</accession>
<feature type="compositionally biased region" description="Basic residues" evidence="12">
    <location>
        <begin position="357"/>
        <end position="366"/>
    </location>
</feature>
<evidence type="ECO:0000256" key="10">
    <source>
        <dbReference type="ARBA" id="ARBA00023180"/>
    </source>
</evidence>
<evidence type="ECO:0000256" key="12">
    <source>
        <dbReference type="SAM" id="MobiDB-lite"/>
    </source>
</evidence>
<evidence type="ECO:0000256" key="11">
    <source>
        <dbReference type="ARBA" id="ARBA00023319"/>
    </source>
</evidence>
<name>A0AAX6PKI2_HETGA</name>
<evidence type="ECO:0000256" key="14">
    <source>
        <dbReference type="SAM" id="SignalP"/>
    </source>
</evidence>
<keyword evidence="6" id="KW-0130">Cell adhesion</keyword>
<comment type="subcellular location">
    <subcellularLocation>
        <location evidence="1">Cell membrane</location>
        <topology evidence="1">Single-pass type I membrane protein</topology>
    </subcellularLocation>
</comment>
<dbReference type="GO" id="GO:0098609">
    <property type="term" value="P:cell-cell adhesion"/>
    <property type="evidence" value="ECO:0007669"/>
    <property type="project" value="TreeGrafter"/>
</dbReference>
<dbReference type="KEGG" id="hgl:101699125"/>
<feature type="region of interest" description="Disordered" evidence="12">
    <location>
        <begin position="268"/>
        <end position="366"/>
    </location>
</feature>
<dbReference type="InterPro" id="IPR008424">
    <property type="entry name" value="Ig_C2-set"/>
</dbReference>
<dbReference type="PANTHER" id="PTHR12080">
    <property type="entry name" value="SIGNALING LYMPHOCYTIC ACTIVATION MOLECULE"/>
    <property type="match status" value="1"/>
</dbReference>
<keyword evidence="9" id="KW-1015">Disulfide bond</keyword>
<dbReference type="GO" id="GO:0032729">
    <property type="term" value="P:positive regulation of type II interferon production"/>
    <property type="evidence" value="ECO:0007669"/>
    <property type="project" value="TreeGrafter"/>
</dbReference>
<evidence type="ECO:0000256" key="1">
    <source>
        <dbReference type="ARBA" id="ARBA00004251"/>
    </source>
</evidence>
<evidence type="ECO:0000256" key="4">
    <source>
        <dbReference type="ARBA" id="ARBA00022729"/>
    </source>
</evidence>
<dbReference type="InterPro" id="IPR015632">
    <property type="entry name" value="CD2"/>
</dbReference>
<keyword evidence="3 13" id="KW-0812">Transmembrane</keyword>
<evidence type="ECO:0000256" key="5">
    <source>
        <dbReference type="ARBA" id="ARBA00022737"/>
    </source>
</evidence>
<evidence type="ECO:0000259" key="15">
    <source>
        <dbReference type="Pfam" id="PF05790"/>
    </source>
</evidence>
<organism evidence="16 17">
    <name type="scientific">Heterocephalus glaber</name>
    <name type="common">Naked mole rat</name>
    <dbReference type="NCBI Taxonomy" id="10181"/>
    <lineage>
        <taxon>Eukaryota</taxon>
        <taxon>Metazoa</taxon>
        <taxon>Chordata</taxon>
        <taxon>Craniata</taxon>
        <taxon>Vertebrata</taxon>
        <taxon>Euteleostomi</taxon>
        <taxon>Mammalia</taxon>
        <taxon>Eutheria</taxon>
        <taxon>Euarchontoglires</taxon>
        <taxon>Glires</taxon>
        <taxon>Rodentia</taxon>
        <taxon>Hystricomorpha</taxon>
        <taxon>Bathyergidae</taxon>
        <taxon>Heterocephalus</taxon>
    </lineage>
</organism>
<keyword evidence="4 14" id="KW-0732">Signal</keyword>
<dbReference type="Pfam" id="PF05790">
    <property type="entry name" value="C2-set"/>
    <property type="match status" value="1"/>
</dbReference>
<keyword evidence="7 13" id="KW-1133">Transmembrane helix</keyword>
<evidence type="ECO:0000256" key="8">
    <source>
        <dbReference type="ARBA" id="ARBA00023136"/>
    </source>
</evidence>
<dbReference type="AlphaFoldDB" id="A0AAX6PKI2"/>
<keyword evidence="16" id="KW-1185">Reference proteome</keyword>
<evidence type="ECO:0000313" key="17">
    <source>
        <dbReference type="RefSeq" id="XP_004853869.2"/>
    </source>
</evidence>
<keyword evidence="5" id="KW-0677">Repeat</keyword>